<keyword evidence="2" id="KW-1185">Reference proteome</keyword>
<evidence type="ECO:0000313" key="1">
    <source>
        <dbReference type="EMBL" id="QCW99275.1"/>
    </source>
</evidence>
<organism evidence="1 2">
    <name type="scientific">Aggregatimonas sangjinii</name>
    <dbReference type="NCBI Taxonomy" id="2583587"/>
    <lineage>
        <taxon>Bacteria</taxon>
        <taxon>Pseudomonadati</taxon>
        <taxon>Bacteroidota</taxon>
        <taxon>Flavobacteriia</taxon>
        <taxon>Flavobacteriales</taxon>
        <taxon>Flavobacteriaceae</taxon>
        <taxon>Aggregatimonas</taxon>
    </lineage>
</organism>
<dbReference type="OrthoDB" id="2972467at2"/>
<protein>
    <submittedName>
        <fullName evidence="1">Uncharacterized protein</fullName>
    </submittedName>
</protein>
<evidence type="ECO:0000313" key="2">
    <source>
        <dbReference type="Proteomes" id="UP000310017"/>
    </source>
</evidence>
<dbReference type="Proteomes" id="UP000310017">
    <property type="component" value="Chromosome"/>
</dbReference>
<reference evidence="1 2" key="1">
    <citation type="submission" date="2019-05" db="EMBL/GenBank/DDBJ databases">
        <title>Genome sequencing of F202Z8.</title>
        <authorList>
            <person name="Kwon Y.M."/>
        </authorList>
    </citation>
    <scope>NUCLEOTIDE SEQUENCE [LARGE SCALE GENOMIC DNA]</scope>
    <source>
        <strain evidence="1 2">F202Z8</strain>
    </source>
</reference>
<dbReference type="RefSeq" id="WP_138851628.1">
    <property type="nucleotide sequence ID" value="NZ_CP040710.1"/>
</dbReference>
<dbReference type="AlphaFoldDB" id="A0A5B7SL60"/>
<accession>A0A5B7SL60</accession>
<sequence>MKRIELLKQRRDIQIAMRRAKNACAKNFSTDGEHSFTNTEYKNMVRAQYRRNLKASQLKNALRRTQLSSEANWDEWVGTKNEDGSISWKWDKNVNSYEQAIATYGEGALYTEKGHQFTSTNGDKMILGTGKVHQLNSYLGGAYASSNANFPIYSKENPPIYPMQDRCAPPTSGNQLDPSTVGQNLFGLTYPGGNNPLTYSGDYTYTAIPTDLSEYPAIGHDRRYDNLGVAGASGLFTDTRAIGADYKFVSEELQIASNPFFPLKTRLYSGVLGIGLGLAALPKTIYKIGTSGNQYYNTAIIDIMVNYHISNEGVTNAPDKE</sequence>
<dbReference type="KEGG" id="asag:FGM00_03795"/>
<name>A0A5B7SL60_9FLAO</name>
<proteinExistence type="predicted"/>
<dbReference type="EMBL" id="CP040710">
    <property type="protein sequence ID" value="QCW99275.1"/>
    <property type="molecule type" value="Genomic_DNA"/>
</dbReference>
<gene>
    <name evidence="1" type="ORF">FGM00_03795</name>
</gene>